<protein>
    <submittedName>
        <fullName evidence="2">Uncharacterized protein</fullName>
    </submittedName>
</protein>
<feature type="region of interest" description="Disordered" evidence="1">
    <location>
        <begin position="439"/>
        <end position="469"/>
    </location>
</feature>
<comment type="caution">
    <text evidence="2">The sequence shown here is derived from an EMBL/GenBank/DDBJ whole genome shotgun (WGS) entry which is preliminary data.</text>
</comment>
<dbReference type="GeneID" id="92047829"/>
<evidence type="ECO:0000313" key="3">
    <source>
        <dbReference type="Proteomes" id="UP001433268"/>
    </source>
</evidence>
<dbReference type="Gene3D" id="3.40.50.1000">
    <property type="entry name" value="HAD superfamily/HAD-like"/>
    <property type="match status" value="1"/>
</dbReference>
<dbReference type="Proteomes" id="UP001433268">
    <property type="component" value="Unassembled WGS sequence"/>
</dbReference>
<evidence type="ECO:0000256" key="1">
    <source>
        <dbReference type="SAM" id="MobiDB-lite"/>
    </source>
</evidence>
<dbReference type="EMBL" id="JAQQWN010000007">
    <property type="protein sequence ID" value="KAK8075791.1"/>
    <property type="molecule type" value="Genomic_DNA"/>
</dbReference>
<name>A0ABR1VX00_9PEZI</name>
<dbReference type="PANTHER" id="PTHR43611">
    <property type="entry name" value="ALPHA-D-GLUCOSE 1-PHOSPHATE PHOSPHATASE"/>
    <property type="match status" value="1"/>
</dbReference>
<sequence length="557" mass="62188">MGPPLILKNPLPCTTLILDLVDVLCFCSIEDLEDLPISPPMLQYILNSRDWHLLESGIIDRKTCFEDLSEKLYDVEERDLTWTLRRLKGTLTYNDKLLETVGALKEAASTSSSGYGHGHGKKLRVVLAANVGREDWEQHLRDEVEGWDLFDAVFLSHWVRARKPAEEFYRYVLRELGLLLGEGAAAATVATSVACVEARPEHCAAAAAWGMHVIPFGTTEGCVADLVELFGDPVARGEAWLRRHAREMWSTSSTGVLLKEQHSQLLLKELLDWSYVTLAGGEQEQWNVFIDEPLLTTPTYPDDLGTTALGLKNVGVGSEKIKHRVLDRFLDHLRGDGLFETYFDDKDRPRVDHVTTANILRLFYFHGRSHELRRTLQAVTDIARTRAYAFGTRYHMHPDWFFYYLSDLCRLSFPCCAPGRELAALRSLLRERLAERFGGGSGAGRRPLGQRRAGRELAPRRRADGNVPRDVETVKRAQQRDGAWSADPWVFRYGSGVLIQNAGLVTAFAVKALRVSGACRSVLNRCSLPPPPAAPSRAAVVPEIVISSPGGSKSRCA</sequence>
<gene>
    <name evidence="2" type="ORF">PG997_010454</name>
</gene>
<dbReference type="PANTHER" id="PTHR43611:SF3">
    <property type="entry name" value="FLAVIN MONONUCLEOTIDE HYDROLASE 1, CHLOROPLATIC"/>
    <property type="match status" value="1"/>
</dbReference>
<evidence type="ECO:0000313" key="2">
    <source>
        <dbReference type="EMBL" id="KAK8075791.1"/>
    </source>
</evidence>
<dbReference type="RefSeq" id="XP_066666731.1">
    <property type="nucleotide sequence ID" value="XM_066814769.1"/>
</dbReference>
<proteinExistence type="predicted"/>
<keyword evidence="3" id="KW-1185">Reference proteome</keyword>
<organism evidence="2 3">
    <name type="scientific">Apiospora hydei</name>
    <dbReference type="NCBI Taxonomy" id="1337664"/>
    <lineage>
        <taxon>Eukaryota</taxon>
        <taxon>Fungi</taxon>
        <taxon>Dikarya</taxon>
        <taxon>Ascomycota</taxon>
        <taxon>Pezizomycotina</taxon>
        <taxon>Sordariomycetes</taxon>
        <taxon>Xylariomycetidae</taxon>
        <taxon>Amphisphaeriales</taxon>
        <taxon>Apiosporaceae</taxon>
        <taxon>Apiospora</taxon>
    </lineage>
</organism>
<dbReference type="SUPFAM" id="SSF56784">
    <property type="entry name" value="HAD-like"/>
    <property type="match status" value="1"/>
</dbReference>
<feature type="compositionally biased region" description="Basic and acidic residues" evidence="1">
    <location>
        <begin position="453"/>
        <end position="469"/>
    </location>
</feature>
<accession>A0ABR1VX00</accession>
<dbReference type="InterPro" id="IPR023214">
    <property type="entry name" value="HAD_sf"/>
</dbReference>
<reference evidence="2 3" key="1">
    <citation type="submission" date="2023-01" db="EMBL/GenBank/DDBJ databases">
        <title>Analysis of 21 Apiospora genomes using comparative genomics revels a genus with tremendous synthesis potential of carbohydrate active enzymes and secondary metabolites.</title>
        <authorList>
            <person name="Sorensen T."/>
        </authorList>
    </citation>
    <scope>NUCLEOTIDE SEQUENCE [LARGE SCALE GENOMIC DNA]</scope>
    <source>
        <strain evidence="2 3">CBS 114990</strain>
    </source>
</reference>
<dbReference type="InterPro" id="IPR036412">
    <property type="entry name" value="HAD-like_sf"/>
</dbReference>